<dbReference type="Proteomes" id="UP000279307">
    <property type="component" value="Chromosome 12"/>
</dbReference>
<dbReference type="AlphaFoldDB" id="A0A026WDN2"/>
<protein>
    <submittedName>
        <fullName evidence="1">FAST kinase domain-containing protein</fullName>
    </submittedName>
</protein>
<keyword evidence="1" id="KW-0418">Kinase</keyword>
<gene>
    <name evidence="2" type="ORF">DMN91_012094</name>
    <name evidence="1" type="ORF">X777_06687</name>
</gene>
<reference evidence="2" key="3">
    <citation type="submission" date="2018-07" db="EMBL/GenBank/DDBJ databases">
        <authorList>
            <person name="Mckenzie S.K."/>
            <person name="Kronauer D.J.C."/>
        </authorList>
    </citation>
    <scope>NUCLEOTIDE SEQUENCE</scope>
    <source>
        <strain evidence="2">Clonal line C1</strain>
    </source>
</reference>
<proteinExistence type="predicted"/>
<dbReference type="EMBL" id="KK107273">
    <property type="protein sequence ID" value="EZA53791.1"/>
    <property type="molecule type" value="Genomic_DNA"/>
</dbReference>
<dbReference type="OrthoDB" id="10064757at2759"/>
<evidence type="ECO:0000313" key="3">
    <source>
        <dbReference type="Proteomes" id="UP000053097"/>
    </source>
</evidence>
<dbReference type="STRING" id="2015173.A0A026WDN2"/>
<reference evidence="1 3" key="1">
    <citation type="journal article" date="2014" name="Curr. Biol.">
        <title>The genome of the clonal raider ant Cerapachys biroi.</title>
        <authorList>
            <person name="Oxley P.R."/>
            <person name="Ji L."/>
            <person name="Fetter-Pruneda I."/>
            <person name="McKenzie S.K."/>
            <person name="Li C."/>
            <person name="Hu H."/>
            <person name="Zhang G."/>
            <person name="Kronauer D.J."/>
        </authorList>
    </citation>
    <scope>NUCLEOTIDE SEQUENCE [LARGE SCALE GENOMIC DNA]</scope>
</reference>
<evidence type="ECO:0000313" key="1">
    <source>
        <dbReference type="EMBL" id="EZA53791.1"/>
    </source>
</evidence>
<keyword evidence="3" id="KW-1185">Reference proteome</keyword>
<name>A0A026WDN2_OOCBI</name>
<dbReference type="GO" id="GO:0016301">
    <property type="term" value="F:kinase activity"/>
    <property type="evidence" value="ECO:0007669"/>
    <property type="project" value="UniProtKB-KW"/>
</dbReference>
<dbReference type="OMA" id="IAGWNNV"/>
<accession>A0A026WDN2</accession>
<evidence type="ECO:0000313" key="2">
    <source>
        <dbReference type="EMBL" id="RLU16334.1"/>
    </source>
</evidence>
<organism evidence="1 3">
    <name type="scientific">Ooceraea biroi</name>
    <name type="common">Clonal raider ant</name>
    <name type="synonym">Cerapachys biroi</name>
    <dbReference type="NCBI Taxonomy" id="2015173"/>
    <lineage>
        <taxon>Eukaryota</taxon>
        <taxon>Metazoa</taxon>
        <taxon>Ecdysozoa</taxon>
        <taxon>Arthropoda</taxon>
        <taxon>Hexapoda</taxon>
        <taxon>Insecta</taxon>
        <taxon>Pterygota</taxon>
        <taxon>Neoptera</taxon>
        <taxon>Endopterygota</taxon>
        <taxon>Hymenoptera</taxon>
        <taxon>Apocrita</taxon>
        <taxon>Aculeata</taxon>
        <taxon>Formicoidea</taxon>
        <taxon>Formicidae</taxon>
        <taxon>Dorylinae</taxon>
        <taxon>Ooceraea</taxon>
    </lineage>
</organism>
<dbReference type="EMBL" id="QOIP01000012">
    <property type="protein sequence ID" value="RLU16334.1"/>
    <property type="molecule type" value="Genomic_DNA"/>
</dbReference>
<reference evidence="2" key="2">
    <citation type="journal article" date="2018" name="Genome Res.">
        <title>The genomic architecture and molecular evolution of ant odorant receptors.</title>
        <authorList>
            <person name="McKenzie S.K."/>
            <person name="Kronauer D.J.C."/>
        </authorList>
    </citation>
    <scope>NUCLEOTIDE SEQUENCE [LARGE SCALE GENOMIC DNA]</scope>
    <source>
        <strain evidence="2">Clonal line C1</strain>
    </source>
</reference>
<dbReference type="Proteomes" id="UP000053097">
    <property type="component" value="Unassembled WGS sequence"/>
</dbReference>
<sequence length="689" mass="80412">MNVFAQRLSHLRCTYSTLLRLSDKSGYLRHTFAPTKRKFGILTRLRVQHVVCTCSTPCRRFVMPIPNRRVDERNERRGLMENVKENDYAHNLFLNSTNYAKSTLQQSLTYAYVTNEEALKILKIKWDEQLMTSEEMLSMVKRLSYNIRCSNERIDSSMYENFFNMLCKQCKNLSNDSLKILMRHVVPFYNQFFNCSFYQNLCQQLDKECVARFAHSEIKININEMLLLCDIIYQIMPKSDSSYMWNAMRKLGNKPGKLDHNQLVQVLFFLNVCRKPPINMYELEYRLEQCLDELSINEMGVALLGFFKTGTRIRSTSLLRRIIKKTIATVESIDSMSLGAILKLIRYSMQLTEIPLLQELLSSLIPQVPRFKLMTLTHVAHACAKVALVNEELMDKIIKRLNSEIKTARLKDIERLVYVFANLNIDPNNSVYENVINELRTTWDTSRAREISLFSQTASRILGYLAVLNIYPIDLIKRIMMPEFISNTCNNNYRNLTREYCVLDYSLRVEVPEYDGLLLKPTTVNMLEKKYFQEFFESTLTEASRMKMLLTEVKATCEEMFNNTSDIVVSRPLPHYATPDIIICLDKWDKLMPLEEFLSQFNQGDIIHIDETNSKDLRWIALVLAHPGLLTRNTNLPVGHLAAKLRQLPKIGFTPILMSYIDWTACRTSQQKCDYIRKLIFDTPKLSNM</sequence>
<keyword evidence="1" id="KW-0808">Transferase</keyword>